<feature type="transmembrane region" description="Helical" evidence="2">
    <location>
        <begin position="244"/>
        <end position="269"/>
    </location>
</feature>
<accession>A0A9P6RQS9</accession>
<dbReference type="Proteomes" id="UP000738325">
    <property type="component" value="Unassembled WGS sequence"/>
</dbReference>
<protein>
    <submittedName>
        <fullName evidence="3">Uncharacterized protein</fullName>
    </submittedName>
</protein>
<feature type="compositionally biased region" description="Basic residues" evidence="1">
    <location>
        <begin position="752"/>
        <end position="766"/>
    </location>
</feature>
<proteinExistence type="predicted"/>
<dbReference type="PANTHER" id="PTHR38421">
    <property type="entry name" value="TRANSMEMBRANE PROTEIN USGS"/>
    <property type="match status" value="1"/>
</dbReference>
<name>A0A9P6RQS9_9FUNG</name>
<dbReference type="OrthoDB" id="10041630at2759"/>
<feature type="compositionally biased region" description="Acidic residues" evidence="1">
    <location>
        <begin position="618"/>
        <end position="658"/>
    </location>
</feature>
<feature type="region of interest" description="Disordered" evidence="1">
    <location>
        <begin position="607"/>
        <end position="766"/>
    </location>
</feature>
<keyword evidence="4" id="KW-1185">Reference proteome</keyword>
<evidence type="ECO:0000256" key="1">
    <source>
        <dbReference type="SAM" id="MobiDB-lite"/>
    </source>
</evidence>
<evidence type="ECO:0000313" key="3">
    <source>
        <dbReference type="EMBL" id="KAG0326625.1"/>
    </source>
</evidence>
<evidence type="ECO:0000313" key="4">
    <source>
        <dbReference type="Proteomes" id="UP000738325"/>
    </source>
</evidence>
<gene>
    <name evidence="3" type="ORF">BGZ99_009297</name>
</gene>
<feature type="compositionally biased region" description="Basic and acidic residues" evidence="1">
    <location>
        <begin position="659"/>
        <end position="696"/>
    </location>
</feature>
<comment type="caution">
    <text evidence="3">The sequence shown here is derived from an EMBL/GenBank/DDBJ whole genome shotgun (WGS) entry which is preliminary data.</text>
</comment>
<evidence type="ECO:0000256" key="2">
    <source>
        <dbReference type="SAM" id="Phobius"/>
    </source>
</evidence>
<sequence>MVSPQRDDDSWRENFSRFASGIEHIVDSLQEFYHLRTAQTHQLQRLLLHLAIRCLVFQSALGLLAAQFPKNACTTFNQLFYPTLLLYRYIWPTKWDKLFMATVKAIGCETRADIVGRPGPRPFVELRLYLRRTLKAYFGVGIVHFLVDRPGFVLSSPYLILAQLLIQQYLRYRGVQHAFLKVLILNLMVGPRWTVWFVQVFIQQQMFLYELLQPYFARIQFKKWEEYVWLQEHEPELLGFAMGAWILCSIPFIGVAAIPLMFSAVAFLLSRSCGLMQTSGLGSAGDLLEKHNPGVKEVAQGKSKAVSGDWDLVTVETLVRNSTLQRYHEPSEHVNVLSKDGHQMAAFYALDHGDQGAVTSSQVKAAKKSVKARKRNLLLELDKHEQARRLRNNQYSMGHPLAPTTLATALATSEAITTLKAPTTPMAPIPPAALIAPTAPTELEPDTATTQQPKDLRQYNFSDRKTLETVPSAPPAPASATGPAFIPPLVSSDMQVWSAHHTDAYSSVDNSYHIEPKVVEEKRQPALAVEDRMNRAEYQGLPAEDQIFQAEDSWRIGDRIRQQLADERRREADIDRKVAAAAINRAQDNMRMADKVRRRTEKALAMRTIKKGVHKSEDADEDVSEDSDSTETSESMSEDSEDSDDDNDDEDVDEAAEEANERRRERQERERERERKQERNKEEDAQYFDEDGRRVEQIPLRPRTGSDQGNRGVLKQPILKQPNLKQRGISSKASDSSSAAVESSSGEDRIQGIHRTHQYHPSNKAHRTPAMQMRSLRVDAEGAHPVQSTTNLLNTSSPQATDTLPRMIAQNLQDLDQQLERELFEQSFKVWTPTQHVVAPPKEPAPGFMFGIWVSPDDANGNGVANKTEKKNRKVKLVLGPFSKDL</sequence>
<dbReference type="PANTHER" id="PTHR38421:SF1">
    <property type="entry name" value="TRANSMEMBRANE PROTEIN"/>
    <property type="match status" value="1"/>
</dbReference>
<keyword evidence="2" id="KW-0472">Membrane</keyword>
<dbReference type="AlphaFoldDB" id="A0A9P6RQS9"/>
<keyword evidence="2" id="KW-1133">Transmembrane helix</keyword>
<keyword evidence="2" id="KW-0812">Transmembrane</keyword>
<organism evidence="3 4">
    <name type="scientific">Dissophora globulifera</name>
    <dbReference type="NCBI Taxonomy" id="979702"/>
    <lineage>
        <taxon>Eukaryota</taxon>
        <taxon>Fungi</taxon>
        <taxon>Fungi incertae sedis</taxon>
        <taxon>Mucoromycota</taxon>
        <taxon>Mortierellomycotina</taxon>
        <taxon>Mortierellomycetes</taxon>
        <taxon>Mortierellales</taxon>
        <taxon>Mortierellaceae</taxon>
        <taxon>Dissophora</taxon>
    </lineage>
</organism>
<reference evidence="3" key="1">
    <citation type="journal article" date="2020" name="Fungal Divers.">
        <title>Resolving the Mortierellaceae phylogeny through synthesis of multi-gene phylogenetics and phylogenomics.</title>
        <authorList>
            <person name="Vandepol N."/>
            <person name="Liber J."/>
            <person name="Desiro A."/>
            <person name="Na H."/>
            <person name="Kennedy M."/>
            <person name="Barry K."/>
            <person name="Grigoriev I.V."/>
            <person name="Miller A.N."/>
            <person name="O'Donnell K."/>
            <person name="Stajich J.E."/>
            <person name="Bonito G."/>
        </authorList>
    </citation>
    <scope>NUCLEOTIDE SEQUENCE</scope>
    <source>
        <strain evidence="3">REB-010B</strain>
    </source>
</reference>
<feature type="compositionally biased region" description="Low complexity" evidence="1">
    <location>
        <begin position="730"/>
        <end position="744"/>
    </location>
</feature>
<dbReference type="EMBL" id="JAAAIP010000078">
    <property type="protein sequence ID" value="KAG0326625.1"/>
    <property type="molecule type" value="Genomic_DNA"/>
</dbReference>